<dbReference type="EC" id="1.2.4.1" evidence="3"/>
<dbReference type="GO" id="GO:0006086">
    <property type="term" value="P:pyruvate decarboxylation to acetyl-CoA"/>
    <property type="evidence" value="ECO:0007669"/>
    <property type="project" value="TreeGrafter"/>
</dbReference>
<dbReference type="EMBL" id="JALJOS010000008">
    <property type="protein sequence ID" value="KAK9835450.1"/>
    <property type="molecule type" value="Genomic_DNA"/>
</dbReference>
<protein>
    <recommendedName>
        <fullName evidence="3">pyruvate dehydrogenase (acetyl-transferring)</fullName>
        <ecNumber evidence="3">1.2.4.1</ecNumber>
    </recommendedName>
</protein>
<dbReference type="InterPro" id="IPR050642">
    <property type="entry name" value="PDH_E1_Alpha_Subunit"/>
</dbReference>
<dbReference type="CDD" id="cd02000">
    <property type="entry name" value="TPP_E1_PDC_ADC_BCADC"/>
    <property type="match status" value="1"/>
</dbReference>
<dbReference type="PANTHER" id="PTHR11516:SF60">
    <property type="entry name" value="PYRUVATE DEHYDROGENASE E1 COMPONENT SUBUNIT ALPHA"/>
    <property type="match status" value="1"/>
</dbReference>
<evidence type="ECO:0000256" key="2">
    <source>
        <dbReference type="ARBA" id="ARBA00011130"/>
    </source>
</evidence>
<dbReference type="Pfam" id="PF00676">
    <property type="entry name" value="E1_dh"/>
    <property type="match status" value="1"/>
</dbReference>
<evidence type="ECO:0000256" key="3">
    <source>
        <dbReference type="ARBA" id="ARBA00012281"/>
    </source>
</evidence>
<accession>A0AAW1RPI3</accession>
<dbReference type="GO" id="GO:0004739">
    <property type="term" value="F:pyruvate dehydrogenase (acetyl-transferring) activity"/>
    <property type="evidence" value="ECO:0007669"/>
    <property type="project" value="UniProtKB-EC"/>
</dbReference>
<evidence type="ECO:0000256" key="1">
    <source>
        <dbReference type="ARBA" id="ARBA00001964"/>
    </source>
</evidence>
<proteinExistence type="predicted"/>
<gene>
    <name evidence="9" type="ORF">WJX74_000308</name>
</gene>
<keyword evidence="4" id="KW-0560">Oxidoreductase</keyword>
<organism evidence="9 10">
    <name type="scientific">Apatococcus lobatus</name>
    <dbReference type="NCBI Taxonomy" id="904363"/>
    <lineage>
        <taxon>Eukaryota</taxon>
        <taxon>Viridiplantae</taxon>
        <taxon>Chlorophyta</taxon>
        <taxon>core chlorophytes</taxon>
        <taxon>Trebouxiophyceae</taxon>
        <taxon>Chlorellales</taxon>
        <taxon>Chlorellaceae</taxon>
        <taxon>Apatococcus</taxon>
    </lineage>
</organism>
<reference evidence="9 10" key="1">
    <citation type="journal article" date="2024" name="Nat. Commun.">
        <title>Phylogenomics reveals the evolutionary origins of lichenization in chlorophyte algae.</title>
        <authorList>
            <person name="Puginier C."/>
            <person name="Libourel C."/>
            <person name="Otte J."/>
            <person name="Skaloud P."/>
            <person name="Haon M."/>
            <person name="Grisel S."/>
            <person name="Petersen M."/>
            <person name="Berrin J.G."/>
            <person name="Delaux P.M."/>
            <person name="Dal Grande F."/>
            <person name="Keller J."/>
        </authorList>
    </citation>
    <scope>NUCLEOTIDE SEQUENCE [LARGE SCALE GENOMIC DNA]</scope>
    <source>
        <strain evidence="9 10">SAG 2145</strain>
    </source>
</reference>
<dbReference type="SUPFAM" id="SSF52518">
    <property type="entry name" value="Thiamin diphosphate-binding fold (THDP-binding)"/>
    <property type="match status" value="1"/>
</dbReference>
<evidence type="ECO:0000256" key="7">
    <source>
        <dbReference type="ARBA" id="ARBA00051231"/>
    </source>
</evidence>
<feature type="domain" description="Dehydrogenase E1 component" evidence="8">
    <location>
        <begin position="74"/>
        <end position="368"/>
    </location>
</feature>
<comment type="cofactor">
    <cofactor evidence="1">
        <name>thiamine diphosphate</name>
        <dbReference type="ChEBI" id="CHEBI:58937"/>
    </cofactor>
</comment>
<name>A0AAW1RPI3_9CHLO</name>
<comment type="caution">
    <text evidence="9">The sequence shown here is derived from an EMBL/GenBank/DDBJ whole genome shotgun (WGS) entry which is preliminary data.</text>
</comment>
<evidence type="ECO:0000313" key="10">
    <source>
        <dbReference type="Proteomes" id="UP001438707"/>
    </source>
</evidence>
<dbReference type="Gene3D" id="3.40.50.970">
    <property type="match status" value="1"/>
</dbReference>
<comment type="catalytic activity">
    <reaction evidence="7">
        <text>N(6)-[(R)-lipoyl]-L-lysyl-[protein] + pyruvate + H(+) = N(6)-[(R)-S(8)-acetyldihydrolipoyl]-L-lysyl-[protein] + CO2</text>
        <dbReference type="Rhea" id="RHEA:19189"/>
        <dbReference type="Rhea" id="RHEA-COMP:10474"/>
        <dbReference type="Rhea" id="RHEA-COMP:10478"/>
        <dbReference type="ChEBI" id="CHEBI:15361"/>
        <dbReference type="ChEBI" id="CHEBI:15378"/>
        <dbReference type="ChEBI" id="CHEBI:16526"/>
        <dbReference type="ChEBI" id="CHEBI:83099"/>
        <dbReference type="ChEBI" id="CHEBI:83111"/>
        <dbReference type="EC" id="1.2.4.1"/>
    </reaction>
</comment>
<keyword evidence="10" id="KW-1185">Reference proteome</keyword>
<sequence length="411" mass="45576">MALSTLKQACQLSRLAGTLRPAIYLSARGFAAEPAQEESETITLEVNPFKGHKVEPPSNVVETNKDELFDMYKTMFLMRRMELTADQLYKQKLARGFLHLADGQEGVPVGMEAALDFDDSMIQSYRDHCTYVGRGGTMKAVFAELMGRVDGPARGLGGSMHLYHREHNFFGGVGIVGEQIPVGTGLGFAHQYRDDGHVAFTIYGDGAANQGQIFEAFNMAAIWNLPVVYVVENNHYGMGTADSRASKSPQYYTRGDYVPGLWVDGMDCLAVKQACLFAKKHALENGPILLEMDTYRYHGHSISDPGSTYRTRDEVSGIRRARDPIEHVKQIIIEHGWADANELKRLEKELKAQVNADVEEAKKSPFPPEEDFYNNIYVDGLGAKLRPIEVGMDKIQLPKGPRGPSADASTH</sequence>
<evidence type="ECO:0000256" key="4">
    <source>
        <dbReference type="ARBA" id="ARBA00023002"/>
    </source>
</evidence>
<dbReference type="AlphaFoldDB" id="A0AAW1RPI3"/>
<comment type="subunit">
    <text evidence="2">Tetramer of 2 alpha and 2 beta subunits.</text>
</comment>
<keyword evidence="5" id="KW-0786">Thiamine pyrophosphate</keyword>
<evidence type="ECO:0000256" key="5">
    <source>
        <dbReference type="ARBA" id="ARBA00023052"/>
    </source>
</evidence>
<dbReference type="PANTHER" id="PTHR11516">
    <property type="entry name" value="PYRUVATE DEHYDROGENASE E1 COMPONENT, ALPHA SUBUNIT BACTERIAL AND ORGANELLAR"/>
    <property type="match status" value="1"/>
</dbReference>
<evidence type="ECO:0000313" key="9">
    <source>
        <dbReference type="EMBL" id="KAK9835450.1"/>
    </source>
</evidence>
<dbReference type="Proteomes" id="UP001438707">
    <property type="component" value="Unassembled WGS sequence"/>
</dbReference>
<dbReference type="FunFam" id="3.40.50.970:FF:000013">
    <property type="entry name" value="Pyruvate dehydrogenase E1 component subunit alpha"/>
    <property type="match status" value="1"/>
</dbReference>
<evidence type="ECO:0000256" key="6">
    <source>
        <dbReference type="ARBA" id="ARBA00025211"/>
    </source>
</evidence>
<comment type="function">
    <text evidence="6">The pyruvate dehydrogenase complex catalyzes the overall conversion of pyruvate to acetyl-CoA and CO(2). It contains multiple copies of three enzymatic components: pyruvate dehydrogenase (E1), dihydrolipoamide acetyltransferase (E2) and lipoamide dehydrogenase (E3).</text>
</comment>
<dbReference type="InterPro" id="IPR029061">
    <property type="entry name" value="THDP-binding"/>
</dbReference>
<dbReference type="InterPro" id="IPR001017">
    <property type="entry name" value="DH_E1"/>
</dbReference>
<evidence type="ECO:0000259" key="8">
    <source>
        <dbReference type="Pfam" id="PF00676"/>
    </source>
</evidence>